<name>A0A1X0DG91_MYCHE</name>
<feature type="compositionally biased region" description="Low complexity" evidence="1">
    <location>
        <begin position="224"/>
        <end position="252"/>
    </location>
</feature>
<dbReference type="Pfam" id="PF10774">
    <property type="entry name" value="DUF4226"/>
    <property type="match status" value="1"/>
</dbReference>
<dbReference type="EMBL" id="MVHR01000026">
    <property type="protein sequence ID" value="ORA71416.1"/>
    <property type="molecule type" value="Genomic_DNA"/>
</dbReference>
<dbReference type="Proteomes" id="UP000192566">
    <property type="component" value="Unassembled WGS sequence"/>
</dbReference>
<comment type="caution">
    <text evidence="2">The sequence shown here is derived from an EMBL/GenBank/DDBJ whole genome shotgun (WGS) entry which is preliminary data.</text>
</comment>
<sequence>MSVYDELITTIKYVRDRTGDPNAWQTGLAPDELAAVITPTTRPEQLDAILRKIRQQHADLFGAPDAASDREQGDAAEAMTNAEAALAHQNSASSQLDMQVVSAILNAHLKAVEGREALITLQRETEAAVRMRSDLDTPAGARDFQRFLIGKLKDIRAVVLNASLDDTSKSALMAAWTSLYDASKHGPDDHPPASAVPVPADTTIQQPADDADTGWDPLLDSTLADDAGPPAGDAPGQGPAEGATVPATPMAPAMPTIPGLGAAPVPGLGAAPGSLADWGAPGGLALPGRPAGSGSDPALDDPEGLHGSRDPNPGDDADDGGAHDEDASANKPESPPAGPTTVTLPDGDAVTAASPQLAAAIQAAVGGAPIADAFHQQGITIPPPGTAVTAPVDPLQVVPGDVGIFTDRHALALGHEKALLDGQIQRIATVSGPSFLGWEHPPEAAASAKPHTPTPTRPAATPTARQ</sequence>
<evidence type="ECO:0000313" key="3">
    <source>
        <dbReference type="Proteomes" id="UP000192566"/>
    </source>
</evidence>
<dbReference type="OrthoDB" id="4761006at2"/>
<accession>A0A1X0DG91</accession>
<feature type="compositionally biased region" description="Low complexity" evidence="1">
    <location>
        <begin position="457"/>
        <end position="466"/>
    </location>
</feature>
<evidence type="ECO:0008006" key="4">
    <source>
        <dbReference type="Google" id="ProtNLM"/>
    </source>
</evidence>
<feature type="compositionally biased region" description="Low complexity" evidence="1">
    <location>
        <begin position="281"/>
        <end position="294"/>
    </location>
</feature>
<dbReference type="AlphaFoldDB" id="A0A1X0DG91"/>
<dbReference type="InterPro" id="IPR019710">
    <property type="entry name" value="DUF4226"/>
</dbReference>
<feature type="region of interest" description="Disordered" evidence="1">
    <location>
        <begin position="281"/>
        <end position="348"/>
    </location>
</feature>
<protein>
    <recommendedName>
        <fullName evidence="4">Biofilm regulator BssS</fullName>
    </recommendedName>
</protein>
<dbReference type="STRING" id="53376.BST25_16980"/>
<organism evidence="2 3">
    <name type="scientific">Mycobacterium heidelbergense</name>
    <dbReference type="NCBI Taxonomy" id="53376"/>
    <lineage>
        <taxon>Bacteria</taxon>
        <taxon>Bacillati</taxon>
        <taxon>Actinomycetota</taxon>
        <taxon>Actinomycetes</taxon>
        <taxon>Mycobacteriales</taxon>
        <taxon>Mycobacteriaceae</taxon>
        <taxon>Mycobacterium</taxon>
        <taxon>Mycobacterium simiae complex</taxon>
    </lineage>
</organism>
<proteinExistence type="predicted"/>
<gene>
    <name evidence="2" type="ORF">BST25_16980</name>
</gene>
<evidence type="ECO:0000256" key="1">
    <source>
        <dbReference type="SAM" id="MobiDB-lite"/>
    </source>
</evidence>
<keyword evidence="3" id="KW-1185">Reference proteome</keyword>
<reference evidence="2 3" key="1">
    <citation type="submission" date="2017-02" db="EMBL/GenBank/DDBJ databases">
        <title>The new phylogeny of genus Mycobacterium.</title>
        <authorList>
            <person name="Tortoli E."/>
            <person name="Trovato A."/>
            <person name="Cirillo D.M."/>
        </authorList>
    </citation>
    <scope>NUCLEOTIDE SEQUENCE [LARGE SCALE GENOMIC DNA]</scope>
    <source>
        <strain evidence="2 3">DSM 44471</strain>
    </source>
</reference>
<dbReference type="RefSeq" id="WP_083075426.1">
    <property type="nucleotide sequence ID" value="NZ_AP022615.1"/>
</dbReference>
<evidence type="ECO:0000313" key="2">
    <source>
        <dbReference type="EMBL" id="ORA71416.1"/>
    </source>
</evidence>
<feature type="region of interest" description="Disordered" evidence="1">
    <location>
        <begin position="183"/>
        <end position="252"/>
    </location>
</feature>
<feature type="region of interest" description="Disordered" evidence="1">
    <location>
        <begin position="438"/>
        <end position="466"/>
    </location>
</feature>